<gene>
    <name evidence="1" type="ORF">EV643_14332</name>
</gene>
<name>A0A4R6J6F5_9ACTN</name>
<accession>A0A4R6J6F5</accession>
<proteinExistence type="predicted"/>
<reference evidence="1 2" key="1">
    <citation type="submission" date="2019-03" db="EMBL/GenBank/DDBJ databases">
        <title>Genomic Encyclopedia of Type Strains, Phase III (KMG-III): the genomes of soil and plant-associated and newly described type strains.</title>
        <authorList>
            <person name="Whitman W."/>
        </authorList>
    </citation>
    <scope>NUCLEOTIDE SEQUENCE [LARGE SCALE GENOMIC DNA]</scope>
    <source>
        <strain evidence="1 2">VKM Ac-2527</strain>
    </source>
</reference>
<protein>
    <submittedName>
        <fullName evidence="1">Uncharacterized protein</fullName>
    </submittedName>
</protein>
<evidence type="ECO:0000313" key="2">
    <source>
        <dbReference type="Proteomes" id="UP000295388"/>
    </source>
</evidence>
<keyword evidence="2" id="KW-1185">Reference proteome</keyword>
<dbReference type="AlphaFoldDB" id="A0A4R6J6F5"/>
<comment type="caution">
    <text evidence="1">The sequence shown here is derived from an EMBL/GenBank/DDBJ whole genome shotgun (WGS) entry which is preliminary data.</text>
</comment>
<sequence>MARGTFTADRLVSFQFYGCGGEGVPGFLCGGLAKREVTLTPEGTSVELPATPWVDCLIGDKLPSPPRIASAATRRWMISR</sequence>
<dbReference type="EMBL" id="SNWQ01000043">
    <property type="protein sequence ID" value="TDO29865.1"/>
    <property type="molecule type" value="Genomic_DNA"/>
</dbReference>
<dbReference type="RefSeq" id="WP_166665786.1">
    <property type="nucleotide sequence ID" value="NZ_SNWQ01000043.1"/>
</dbReference>
<dbReference type="Proteomes" id="UP000295388">
    <property type="component" value="Unassembled WGS sequence"/>
</dbReference>
<organism evidence="1 2">
    <name type="scientific">Kribbella caucasensis</name>
    <dbReference type="NCBI Taxonomy" id="2512215"/>
    <lineage>
        <taxon>Bacteria</taxon>
        <taxon>Bacillati</taxon>
        <taxon>Actinomycetota</taxon>
        <taxon>Actinomycetes</taxon>
        <taxon>Propionibacteriales</taxon>
        <taxon>Kribbellaceae</taxon>
        <taxon>Kribbella</taxon>
    </lineage>
</organism>
<evidence type="ECO:0000313" key="1">
    <source>
        <dbReference type="EMBL" id="TDO29865.1"/>
    </source>
</evidence>